<organism evidence="3 4">
    <name type="scientific">Phaeosphaeria nodorum (strain SN15 / ATCC MYA-4574 / FGSC 10173)</name>
    <name type="common">Glume blotch fungus</name>
    <name type="synonym">Parastagonospora nodorum</name>
    <dbReference type="NCBI Taxonomy" id="321614"/>
    <lineage>
        <taxon>Eukaryota</taxon>
        <taxon>Fungi</taxon>
        <taxon>Dikarya</taxon>
        <taxon>Ascomycota</taxon>
        <taxon>Pezizomycotina</taxon>
        <taxon>Dothideomycetes</taxon>
        <taxon>Pleosporomycetidae</taxon>
        <taxon>Pleosporales</taxon>
        <taxon>Pleosporineae</taxon>
        <taxon>Phaeosphaeriaceae</taxon>
        <taxon>Parastagonospora</taxon>
    </lineage>
</organism>
<evidence type="ECO:0000313" key="3">
    <source>
        <dbReference type="EMBL" id="QRC90848.1"/>
    </source>
</evidence>
<dbReference type="KEGG" id="pno:SNOG_00368"/>
<sequence length="440" mass="48456">MAGSGVNQAVTKDGGAYNKLQRPQDYLMSTSTPPPRKHTTHLGPPAPPFSSKRKHDKADDSIQHKRAKLVQTEDVNANARSWPANKSSRRTKFGIQVELPGLDEDGSSDDGIGEALAYLREVRSEASAIPDLLGSSTTRAHGSNQHHRHAVFREGTWIAIDEDLEYQNKEEGSDESIVSDPQNRLHQLLLKRFCTLRAALAAAANNDRATEIPASPGITSGSWFDTLETEYPKLNHVARLKSTTLYAALKRCANTIEQATTISPQFSCWIWTLLALVGDVGTLDNDKISRIRDMAQKAALLKVRLYEASADYRRHEHGVDEQNDSGSVGSDDMFLSSQGSAIPDGEEAMDAQKARERLLTQLGDRLVQPHMPTTDILPDVEAQRSEVGGSEDRDDEHEGGASSGQGSGPDLNTRVTIDMIMTIVAECFGQRDLLMYRQRW</sequence>
<dbReference type="Proteomes" id="UP000663193">
    <property type="component" value="Chromosome 1"/>
</dbReference>
<dbReference type="OMA" id="HQNSGID"/>
<dbReference type="GO" id="GO:0000387">
    <property type="term" value="P:spliceosomal snRNP assembly"/>
    <property type="evidence" value="ECO:0007669"/>
    <property type="project" value="InterPro"/>
</dbReference>
<dbReference type="RefSeq" id="XP_001791055.1">
    <property type="nucleotide sequence ID" value="XM_001791003.1"/>
</dbReference>
<dbReference type="PANTHER" id="PTHR12794">
    <property type="entry name" value="GEMIN2"/>
    <property type="match status" value="1"/>
</dbReference>
<protein>
    <submittedName>
        <fullName evidence="3">Uncharacterized protein</fullName>
    </submittedName>
</protein>
<comment type="similarity">
    <text evidence="1">Belongs to the gemin-2 family.</text>
</comment>
<gene>
    <name evidence="3" type="ORF">JI435_003680</name>
</gene>
<reference evidence="4" key="1">
    <citation type="journal article" date="2021" name="BMC Genomics">
        <title>Chromosome-level genome assembly and manually-curated proteome of model necrotroph Parastagonospora nodorum Sn15 reveals a genome-wide trove of candidate effector homologs, and redundancy of virulence-related functions within an accessory chromosome.</title>
        <authorList>
            <person name="Bertazzoni S."/>
            <person name="Jones D.A.B."/>
            <person name="Phan H.T."/>
            <person name="Tan K.-C."/>
            <person name="Hane J.K."/>
        </authorList>
    </citation>
    <scope>NUCLEOTIDE SEQUENCE [LARGE SCALE GENOMIC DNA]</scope>
    <source>
        <strain evidence="4">SN15 / ATCC MYA-4574 / FGSC 10173)</strain>
    </source>
</reference>
<feature type="region of interest" description="Disordered" evidence="2">
    <location>
        <begin position="1"/>
        <end position="87"/>
    </location>
</feature>
<dbReference type="VEuPathDB" id="FungiDB:JI435_003680"/>
<name>A0A7U2EPX3_PHANO</name>
<dbReference type="AlphaFoldDB" id="A0A7U2EPX3"/>
<evidence type="ECO:0000256" key="2">
    <source>
        <dbReference type="SAM" id="MobiDB-lite"/>
    </source>
</evidence>
<dbReference type="PANTHER" id="PTHR12794:SF0">
    <property type="entry name" value="GEM-ASSOCIATED PROTEIN 2"/>
    <property type="match status" value="1"/>
</dbReference>
<evidence type="ECO:0000256" key="1">
    <source>
        <dbReference type="ARBA" id="ARBA00025758"/>
    </source>
</evidence>
<evidence type="ECO:0000313" key="4">
    <source>
        <dbReference type="Proteomes" id="UP000663193"/>
    </source>
</evidence>
<keyword evidence="4" id="KW-1185">Reference proteome</keyword>
<proteinExistence type="inferred from homology"/>
<accession>A0A7U2EPX3</accession>
<dbReference type="Gene3D" id="1.20.58.1070">
    <property type="match status" value="1"/>
</dbReference>
<dbReference type="EMBL" id="CP069023">
    <property type="protein sequence ID" value="QRC90848.1"/>
    <property type="molecule type" value="Genomic_DNA"/>
</dbReference>
<dbReference type="Pfam" id="PF04938">
    <property type="entry name" value="SIP1"/>
    <property type="match status" value="1"/>
</dbReference>
<dbReference type="OrthoDB" id="428895at2759"/>
<dbReference type="InterPro" id="IPR035426">
    <property type="entry name" value="Gemin2/Brr1"/>
</dbReference>
<feature type="compositionally biased region" description="Polar residues" evidence="2">
    <location>
        <begin position="1"/>
        <end position="10"/>
    </location>
</feature>
<feature type="region of interest" description="Disordered" evidence="2">
    <location>
        <begin position="369"/>
        <end position="412"/>
    </location>
</feature>